<dbReference type="SMART" id="SM00320">
    <property type="entry name" value="WD40"/>
    <property type="match status" value="7"/>
</dbReference>
<evidence type="ECO:0000256" key="10">
    <source>
        <dbReference type="SAM" id="MobiDB-lite"/>
    </source>
</evidence>
<evidence type="ECO:0000256" key="9">
    <source>
        <dbReference type="PROSITE-ProRule" id="PRU00221"/>
    </source>
</evidence>
<dbReference type="Proteomes" id="UP000434172">
    <property type="component" value="Unassembled WGS sequence"/>
</dbReference>
<evidence type="ECO:0000256" key="6">
    <source>
        <dbReference type="ARBA" id="ARBA00023002"/>
    </source>
</evidence>
<sequence>MAGYNNRPLSFSERRGSMLSDDMTLNTGGMSSSSTRLEKMPARPGHMRGPPTPSMTTPAADFDQQLTASPPPPPTPAASPGPSHHELDWSHAADDEDFFLAKVRHHFKNSGGPHRTRLLADLLNLCTSQQLSFVHQFVSPLLKKDPFTSLPDELCLRILSFIDDPKVLARASQVSRRWRDLLSDDMTWKNLCVKHDYGRRLSEVSVPMGSASRPGAQPLWSDNEYASSSFPGALPMTAHASGSRSLDGANTRPKMRSYKSHFKQRYLVEAAWRSGGTSTTRNITQEGGVVTSLHLTPKYIIVALDNAKIHVFDTKGNAQRTLQGHVMGVWAMVPWEDILVSGGCDRDVRVWNLATGACLHTLRGHTSTVRCLKMSDANTAISGSRDTTLRVWDIRTGLCRNVLVGHGASVRCLEIKGDIVVSGSYDTMAKVWSISEGRCIQTLQGHFSQIYAIAFDGKRVVTGSLDTNVRIWDPRTAECLAILQGHTSLVGQLQMRGDTLVTGGSDGSVRVWSLEKMCPIHRLAAHDNSVTSLQFDDTRVVSGGSDGRVKIWDLKTGHLVRELIAQGEAVWRVAFEDEKCVALALRQNRTVMEVWSFSPPEDVLFQQAAAPFPTNAAIFRSSSGQIICYHPPSPEPFTSSSTGGSIISTPTMFSRAIRLNRAVPLRTRAPASFVPASRSVTTNAASATLEKSLPKSDDEPFKVTLSDESFETYELDPPPYTLEVTKKELKQMYKDMVVVRQMEMAADRLYKEKKIRGFCHLSTGQEAVAVGIEHALTREDDVITSYRCHGFAYMRGGTIRSIIGELLGRREGIAYGKGGSMHMFAKGFYGGNGIVGAQVPVGAGLAFAHKYTGRKNASVILYGDGASNQGQVFEAFNMAKLWGLPALFGCENNKYGMGTAAARSSALTDYYKRGQYIPGLKINGMDVLAVKAAVKYGKDWAVAENGPLVMEYVTYRYGGHSMSDPGTTYRTREEIQRMRSTNDPIAGLKQKIMDWEVVTEDELKAIDKEARSFVNEEVAAAEAMAVPQTTPQILYEDIYVKGTEPKYIRGRTAEESFYFN</sequence>
<dbReference type="PROSITE" id="PS50181">
    <property type="entry name" value="FBOX"/>
    <property type="match status" value="1"/>
</dbReference>
<feature type="repeat" description="WD" evidence="9">
    <location>
        <begin position="523"/>
        <end position="562"/>
    </location>
</feature>
<keyword evidence="5" id="KW-0677">Repeat</keyword>
<dbReference type="PROSITE" id="PS50294">
    <property type="entry name" value="WD_REPEATS_REGION"/>
    <property type="match status" value="4"/>
</dbReference>
<comment type="caution">
    <text evidence="12">The sequence shown here is derived from an EMBL/GenBank/DDBJ whole genome shotgun (WGS) entry which is preliminary data.</text>
</comment>
<dbReference type="PANTHER" id="PTHR11516">
    <property type="entry name" value="PYRUVATE DEHYDROGENASE E1 COMPONENT, ALPHA SUBUNIT BACTERIAL AND ORGANELLAR"/>
    <property type="match status" value="1"/>
</dbReference>
<dbReference type="InterPro" id="IPR036322">
    <property type="entry name" value="WD40_repeat_dom_sf"/>
</dbReference>
<dbReference type="InterPro" id="IPR015943">
    <property type="entry name" value="WD40/YVTN_repeat-like_dom_sf"/>
</dbReference>
<dbReference type="GO" id="GO:0006086">
    <property type="term" value="P:pyruvate decarboxylation to acetyl-CoA"/>
    <property type="evidence" value="ECO:0007669"/>
    <property type="project" value="TreeGrafter"/>
</dbReference>
<dbReference type="AlphaFoldDB" id="A0A8H3ZU90"/>
<dbReference type="GO" id="GO:0004739">
    <property type="term" value="F:pyruvate dehydrogenase (acetyl-transferring) activity"/>
    <property type="evidence" value="ECO:0007669"/>
    <property type="project" value="UniProtKB-EC"/>
</dbReference>
<dbReference type="Pfam" id="PF12937">
    <property type="entry name" value="F-box-like"/>
    <property type="match status" value="1"/>
</dbReference>
<dbReference type="SUPFAM" id="SSF52518">
    <property type="entry name" value="Thiamin diphosphate-binding fold (THDP-binding)"/>
    <property type="match status" value="1"/>
</dbReference>
<gene>
    <name evidence="12" type="ORF">GQ607_005181</name>
</gene>
<feature type="domain" description="F-box" evidence="11">
    <location>
        <begin position="144"/>
        <end position="191"/>
    </location>
</feature>
<dbReference type="Gene3D" id="2.130.10.10">
    <property type="entry name" value="YVTN repeat-like/Quinoprotein amine dehydrogenase"/>
    <property type="match status" value="1"/>
</dbReference>
<dbReference type="EC" id="1.2.4.1" evidence="3"/>
<dbReference type="InterPro" id="IPR036047">
    <property type="entry name" value="F-box-like_dom_sf"/>
</dbReference>
<dbReference type="InterPro" id="IPR029061">
    <property type="entry name" value="THDP-binding"/>
</dbReference>
<proteinExistence type="inferred from homology"/>
<dbReference type="CDD" id="cd00200">
    <property type="entry name" value="WD40"/>
    <property type="match status" value="1"/>
</dbReference>
<feature type="compositionally biased region" description="Polar residues" evidence="10">
    <location>
        <begin position="23"/>
        <end position="35"/>
    </location>
</feature>
<dbReference type="PANTHER" id="PTHR11516:SF60">
    <property type="entry name" value="PYRUVATE DEHYDROGENASE E1 COMPONENT SUBUNIT ALPHA"/>
    <property type="match status" value="1"/>
</dbReference>
<name>A0A8H3ZU90_9PEZI</name>
<feature type="repeat" description="WD" evidence="9">
    <location>
        <begin position="362"/>
        <end position="402"/>
    </location>
</feature>
<dbReference type="Pfam" id="PF00676">
    <property type="entry name" value="E1_dh"/>
    <property type="match status" value="1"/>
</dbReference>
<feature type="repeat" description="WD" evidence="9">
    <location>
        <begin position="403"/>
        <end position="442"/>
    </location>
</feature>
<keyword evidence="7" id="KW-0786">Thiamine pyrophosphate</keyword>
<accession>A0A8H3ZU90</accession>
<feature type="repeat" description="WD" evidence="9">
    <location>
        <begin position="322"/>
        <end position="361"/>
    </location>
</feature>
<dbReference type="SMART" id="SM00256">
    <property type="entry name" value="FBOX"/>
    <property type="match status" value="1"/>
</dbReference>
<dbReference type="InterPro" id="IPR020472">
    <property type="entry name" value="WD40_PAC1"/>
</dbReference>
<evidence type="ECO:0000256" key="5">
    <source>
        <dbReference type="ARBA" id="ARBA00022737"/>
    </source>
</evidence>
<dbReference type="OrthoDB" id="190105at2759"/>
<evidence type="ECO:0000313" key="13">
    <source>
        <dbReference type="Proteomes" id="UP000434172"/>
    </source>
</evidence>
<dbReference type="PRINTS" id="PR00320">
    <property type="entry name" value="GPROTEINBRPT"/>
</dbReference>
<dbReference type="CDD" id="cd02000">
    <property type="entry name" value="TPP_E1_PDC_ADC_BCADC"/>
    <property type="match status" value="1"/>
</dbReference>
<dbReference type="PROSITE" id="PS50082">
    <property type="entry name" value="WD_REPEATS_2"/>
    <property type="match status" value="6"/>
</dbReference>
<evidence type="ECO:0000256" key="8">
    <source>
        <dbReference type="ARBA" id="ARBA00072290"/>
    </source>
</evidence>
<evidence type="ECO:0000256" key="2">
    <source>
        <dbReference type="ARBA" id="ARBA00007968"/>
    </source>
</evidence>
<comment type="cofactor">
    <cofactor evidence="1">
        <name>thiamine diphosphate</name>
        <dbReference type="ChEBI" id="CHEBI:58937"/>
    </cofactor>
</comment>
<evidence type="ECO:0000256" key="4">
    <source>
        <dbReference type="ARBA" id="ARBA00022574"/>
    </source>
</evidence>
<dbReference type="InterPro" id="IPR001017">
    <property type="entry name" value="DH_E1"/>
</dbReference>
<reference evidence="12 13" key="1">
    <citation type="submission" date="2019-12" db="EMBL/GenBank/DDBJ databases">
        <title>A genome sequence resource for the geographically widespread anthracnose pathogen Colletotrichum asianum.</title>
        <authorList>
            <person name="Meng Y."/>
        </authorList>
    </citation>
    <scope>NUCLEOTIDE SEQUENCE [LARGE SCALE GENOMIC DNA]</scope>
    <source>
        <strain evidence="12 13">ICMP 18580</strain>
    </source>
</reference>
<feature type="repeat" description="WD" evidence="9">
    <location>
        <begin position="483"/>
        <end position="515"/>
    </location>
</feature>
<feature type="compositionally biased region" description="Pro residues" evidence="10">
    <location>
        <begin position="69"/>
        <end position="79"/>
    </location>
</feature>
<protein>
    <recommendedName>
        <fullName evidence="8">Pyruvate dehydrogenase E1 component subunit alpha, mitochondrial</fullName>
        <ecNumber evidence="3">1.2.4.1</ecNumber>
    </recommendedName>
</protein>
<dbReference type="PROSITE" id="PS00678">
    <property type="entry name" value="WD_REPEATS_1"/>
    <property type="match status" value="3"/>
</dbReference>
<evidence type="ECO:0000313" key="12">
    <source>
        <dbReference type="EMBL" id="KAF0327637.1"/>
    </source>
</evidence>
<dbReference type="EMBL" id="WOWK01000022">
    <property type="protein sequence ID" value="KAF0327637.1"/>
    <property type="molecule type" value="Genomic_DNA"/>
</dbReference>
<dbReference type="Pfam" id="PF00400">
    <property type="entry name" value="WD40"/>
    <property type="match status" value="6"/>
</dbReference>
<feature type="region of interest" description="Disordered" evidence="10">
    <location>
        <begin position="1"/>
        <end position="88"/>
    </location>
</feature>
<keyword evidence="6" id="KW-0560">Oxidoreductase</keyword>
<keyword evidence="13" id="KW-1185">Reference proteome</keyword>
<dbReference type="Gene3D" id="3.40.50.970">
    <property type="match status" value="1"/>
</dbReference>
<dbReference type="Gene3D" id="1.20.1280.50">
    <property type="match status" value="1"/>
</dbReference>
<organism evidence="12 13">
    <name type="scientific">Colletotrichum asianum</name>
    <dbReference type="NCBI Taxonomy" id="702518"/>
    <lineage>
        <taxon>Eukaryota</taxon>
        <taxon>Fungi</taxon>
        <taxon>Dikarya</taxon>
        <taxon>Ascomycota</taxon>
        <taxon>Pezizomycotina</taxon>
        <taxon>Sordariomycetes</taxon>
        <taxon>Hypocreomycetidae</taxon>
        <taxon>Glomerellales</taxon>
        <taxon>Glomerellaceae</taxon>
        <taxon>Colletotrichum</taxon>
        <taxon>Colletotrichum gloeosporioides species complex</taxon>
    </lineage>
</organism>
<dbReference type="InterPro" id="IPR019775">
    <property type="entry name" value="WD40_repeat_CS"/>
</dbReference>
<dbReference type="SUPFAM" id="SSF81383">
    <property type="entry name" value="F-box domain"/>
    <property type="match status" value="1"/>
</dbReference>
<feature type="repeat" description="WD" evidence="9">
    <location>
        <begin position="443"/>
        <end position="482"/>
    </location>
</feature>
<evidence type="ECO:0000256" key="1">
    <source>
        <dbReference type="ARBA" id="ARBA00001964"/>
    </source>
</evidence>
<evidence type="ECO:0000259" key="11">
    <source>
        <dbReference type="PROSITE" id="PS50181"/>
    </source>
</evidence>
<dbReference type="InterPro" id="IPR001680">
    <property type="entry name" value="WD40_rpt"/>
</dbReference>
<dbReference type="InterPro" id="IPR001810">
    <property type="entry name" value="F-box_dom"/>
</dbReference>
<evidence type="ECO:0000256" key="3">
    <source>
        <dbReference type="ARBA" id="ARBA00012281"/>
    </source>
</evidence>
<dbReference type="InterPro" id="IPR050642">
    <property type="entry name" value="PDH_E1_Alpha_Subunit"/>
</dbReference>
<dbReference type="FunFam" id="3.40.50.970:FF:000013">
    <property type="entry name" value="Pyruvate dehydrogenase E1 component subunit alpha"/>
    <property type="match status" value="1"/>
</dbReference>
<dbReference type="SUPFAM" id="SSF50978">
    <property type="entry name" value="WD40 repeat-like"/>
    <property type="match status" value="1"/>
</dbReference>
<evidence type="ECO:0000256" key="7">
    <source>
        <dbReference type="ARBA" id="ARBA00023052"/>
    </source>
</evidence>
<comment type="similarity">
    <text evidence="2">Belongs to the WD repeat MET30/SCONB/SCON-2 family.</text>
</comment>
<keyword evidence="4 9" id="KW-0853">WD repeat</keyword>